<evidence type="ECO:0000313" key="4">
    <source>
        <dbReference type="Proteomes" id="UP001154259"/>
    </source>
</evidence>
<evidence type="ECO:0000313" key="1">
    <source>
        <dbReference type="EMBL" id="CAI3957830.1"/>
    </source>
</evidence>
<evidence type="ECO:0000313" key="3">
    <source>
        <dbReference type="Proteomes" id="UP001154255"/>
    </source>
</evidence>
<dbReference type="RefSeq" id="WP_271790680.1">
    <property type="nucleotide sequence ID" value="NZ_CAMXCM010000011.1"/>
</dbReference>
<name>A0A9W4TRD6_9PROT</name>
<dbReference type="EMBL" id="CAMXCM010000011">
    <property type="protein sequence ID" value="CAI3957830.1"/>
    <property type="molecule type" value="Genomic_DNA"/>
</dbReference>
<dbReference type="Proteomes" id="UP001154259">
    <property type="component" value="Unassembled WGS sequence"/>
</dbReference>
<reference evidence="1" key="1">
    <citation type="submission" date="2022-10" db="EMBL/GenBank/DDBJ databases">
        <authorList>
            <person name="Botero Cardona J."/>
        </authorList>
    </citation>
    <scope>NUCLEOTIDE SEQUENCE</scope>
    <source>
        <strain evidence="1">LMG 31819</strain>
        <strain evidence="2">R-53529</strain>
    </source>
</reference>
<dbReference type="Proteomes" id="UP001154255">
    <property type="component" value="Unassembled WGS sequence"/>
</dbReference>
<comment type="caution">
    <text evidence="1">The sequence shown here is derived from an EMBL/GenBank/DDBJ whole genome shotgun (WGS) entry which is preliminary data.</text>
</comment>
<keyword evidence="4" id="KW-1185">Reference proteome</keyword>
<dbReference type="EMBL" id="CAMXCS010000011">
    <property type="protein sequence ID" value="CAI3960321.1"/>
    <property type="molecule type" value="Genomic_DNA"/>
</dbReference>
<dbReference type="AlphaFoldDB" id="A0A9W4TRD6"/>
<proteinExistence type="predicted"/>
<accession>A0A9W4TRD6</accession>
<protein>
    <submittedName>
        <fullName evidence="1">Uncharacterized protein</fullName>
    </submittedName>
</protein>
<evidence type="ECO:0000313" key="2">
    <source>
        <dbReference type="EMBL" id="CAI3960321.1"/>
    </source>
</evidence>
<organism evidence="1 3">
    <name type="scientific">Commensalibacter communis</name>
    <dbReference type="NCBI Taxonomy" id="2972786"/>
    <lineage>
        <taxon>Bacteria</taxon>
        <taxon>Pseudomonadati</taxon>
        <taxon>Pseudomonadota</taxon>
        <taxon>Alphaproteobacteria</taxon>
        <taxon>Acetobacterales</taxon>
        <taxon>Acetobacteraceae</taxon>
    </lineage>
</organism>
<sequence length="175" mass="20172">MGKAKRKAQPRYPQIVQEHGLQEQWNSRRLEVVEGQDEENPTRTVERLRVKETYNSLKMITDYQKKLALRYALLVERADGATPDTFANVNLCSVRRNIWEPTHAQFMAYESLLKIRKSVGSYMSDILDLIIMKNMDCAQIAECKGFSAYYVAGVVMSAFIKLEEAFEEVDNVIAR</sequence>
<gene>
    <name evidence="2" type="ORF">R53529_LOCUS2265</name>
    <name evidence="1" type="ORF">R53530_LOCUS2231</name>
</gene>